<keyword evidence="4" id="KW-0732">Signal</keyword>
<feature type="compositionally biased region" description="Low complexity" evidence="3">
    <location>
        <begin position="470"/>
        <end position="493"/>
    </location>
</feature>
<evidence type="ECO:0000256" key="2">
    <source>
        <dbReference type="PROSITE-ProRule" id="PRU00192"/>
    </source>
</evidence>
<feature type="compositionally biased region" description="Polar residues" evidence="3">
    <location>
        <begin position="1637"/>
        <end position="1649"/>
    </location>
</feature>
<feature type="compositionally biased region" description="Polar residues" evidence="3">
    <location>
        <begin position="928"/>
        <end position="937"/>
    </location>
</feature>
<feature type="compositionally biased region" description="Polar residues" evidence="3">
    <location>
        <begin position="677"/>
        <end position="698"/>
    </location>
</feature>
<protein>
    <submittedName>
        <fullName evidence="7">Iporin</fullName>
    </submittedName>
</protein>
<proteinExistence type="predicted"/>
<evidence type="ECO:0000256" key="3">
    <source>
        <dbReference type="SAM" id="MobiDB-lite"/>
    </source>
</evidence>
<dbReference type="CDD" id="cd17685">
    <property type="entry name" value="RUN_RUSC"/>
    <property type="match status" value="1"/>
</dbReference>
<name>A0A8D8ZIG4_9HEMI</name>
<feature type="region of interest" description="Disordered" evidence="3">
    <location>
        <begin position="1516"/>
        <end position="1581"/>
    </location>
</feature>
<dbReference type="InterPro" id="IPR047343">
    <property type="entry name" value="RUSC1_2"/>
</dbReference>
<organism evidence="7">
    <name type="scientific">Cacopsylla melanoneura</name>
    <dbReference type="NCBI Taxonomy" id="428564"/>
    <lineage>
        <taxon>Eukaryota</taxon>
        <taxon>Metazoa</taxon>
        <taxon>Ecdysozoa</taxon>
        <taxon>Arthropoda</taxon>
        <taxon>Hexapoda</taxon>
        <taxon>Insecta</taxon>
        <taxon>Pterygota</taxon>
        <taxon>Neoptera</taxon>
        <taxon>Paraneoptera</taxon>
        <taxon>Hemiptera</taxon>
        <taxon>Sternorrhyncha</taxon>
        <taxon>Psylloidea</taxon>
        <taxon>Psyllidae</taxon>
        <taxon>Psyllinae</taxon>
        <taxon>Cacopsylla</taxon>
    </lineage>
</organism>
<dbReference type="PANTHER" id="PTHR15591:SF13">
    <property type="entry name" value="RUN DOMAIN-CONTAINING PROTEIN"/>
    <property type="match status" value="1"/>
</dbReference>
<feature type="region of interest" description="Disordered" evidence="3">
    <location>
        <begin position="985"/>
        <end position="1006"/>
    </location>
</feature>
<feature type="region of interest" description="Disordered" evidence="3">
    <location>
        <begin position="677"/>
        <end position="744"/>
    </location>
</feature>
<feature type="signal peptide" evidence="4">
    <location>
        <begin position="1"/>
        <end position="18"/>
    </location>
</feature>
<feature type="compositionally biased region" description="Polar residues" evidence="3">
    <location>
        <begin position="17"/>
        <end position="28"/>
    </location>
</feature>
<feature type="region of interest" description="Disordered" evidence="3">
    <location>
        <begin position="1126"/>
        <end position="1148"/>
    </location>
</feature>
<evidence type="ECO:0000313" key="7">
    <source>
        <dbReference type="EMBL" id="CAG6748418.1"/>
    </source>
</evidence>
<feature type="region of interest" description="Disordered" evidence="3">
    <location>
        <begin position="880"/>
        <end position="906"/>
    </location>
</feature>
<feature type="domain" description="SH3" evidence="5">
    <location>
        <begin position="1652"/>
        <end position="1709"/>
    </location>
</feature>
<feature type="domain" description="RUN" evidence="6">
    <location>
        <begin position="1177"/>
        <end position="1324"/>
    </location>
</feature>
<dbReference type="PROSITE" id="PS50002">
    <property type="entry name" value="SH3"/>
    <property type="match status" value="1"/>
</dbReference>
<feature type="region of interest" description="Disordered" evidence="3">
    <location>
        <begin position="1087"/>
        <end position="1111"/>
    </location>
</feature>
<feature type="compositionally biased region" description="Low complexity" evidence="3">
    <location>
        <begin position="1474"/>
        <end position="1494"/>
    </location>
</feature>
<feature type="compositionally biased region" description="Polar residues" evidence="3">
    <location>
        <begin position="884"/>
        <end position="905"/>
    </location>
</feature>
<feature type="region of interest" description="Disordered" evidence="3">
    <location>
        <begin position="928"/>
        <end position="955"/>
    </location>
</feature>
<feature type="region of interest" description="Disordered" evidence="3">
    <location>
        <begin position="357"/>
        <end position="376"/>
    </location>
</feature>
<dbReference type="EMBL" id="HBUF01519074">
    <property type="protein sequence ID" value="CAG6748418.1"/>
    <property type="molecule type" value="Transcribed_RNA"/>
</dbReference>
<evidence type="ECO:0000259" key="6">
    <source>
        <dbReference type="PROSITE" id="PS50826"/>
    </source>
</evidence>
<feature type="compositionally biased region" description="Basic and acidic residues" evidence="3">
    <location>
        <begin position="1129"/>
        <end position="1146"/>
    </location>
</feature>
<feature type="region of interest" description="Disordered" evidence="3">
    <location>
        <begin position="1633"/>
        <end position="1652"/>
    </location>
</feature>
<feature type="compositionally biased region" description="Polar residues" evidence="3">
    <location>
        <begin position="1516"/>
        <end position="1525"/>
    </location>
</feature>
<feature type="region of interest" description="Disordered" evidence="3">
    <location>
        <begin position="637"/>
        <end position="656"/>
    </location>
</feature>
<dbReference type="Pfam" id="PF02759">
    <property type="entry name" value="RUN"/>
    <property type="match status" value="1"/>
</dbReference>
<accession>A0A8D8ZIG4</accession>
<feature type="chain" id="PRO_5034531010" evidence="4">
    <location>
        <begin position="19"/>
        <end position="1709"/>
    </location>
</feature>
<dbReference type="PROSITE" id="PS50826">
    <property type="entry name" value="RUN"/>
    <property type="match status" value="1"/>
</dbReference>
<feature type="region of interest" description="Disordered" evidence="3">
    <location>
        <begin position="1028"/>
        <end position="1048"/>
    </location>
</feature>
<dbReference type="Gene3D" id="1.20.58.900">
    <property type="match status" value="1"/>
</dbReference>
<dbReference type="PANTHER" id="PTHR15591">
    <property type="entry name" value="RUN AND SH3 DOMAIN CONTAINING"/>
    <property type="match status" value="1"/>
</dbReference>
<feature type="region of interest" description="Disordered" evidence="3">
    <location>
        <begin position="224"/>
        <end position="243"/>
    </location>
</feature>
<feature type="region of interest" description="Disordered" evidence="3">
    <location>
        <begin position="296"/>
        <end position="320"/>
    </location>
</feature>
<feature type="compositionally biased region" description="Low complexity" evidence="3">
    <location>
        <begin position="993"/>
        <end position="1003"/>
    </location>
</feature>
<evidence type="ECO:0000256" key="1">
    <source>
        <dbReference type="ARBA" id="ARBA00022443"/>
    </source>
</evidence>
<dbReference type="InterPro" id="IPR036028">
    <property type="entry name" value="SH3-like_dom_sf"/>
</dbReference>
<feature type="region of interest" description="Disordered" evidence="3">
    <location>
        <begin position="1448"/>
        <end position="1503"/>
    </location>
</feature>
<feature type="region of interest" description="Disordered" evidence="3">
    <location>
        <begin position="17"/>
        <end position="55"/>
    </location>
</feature>
<feature type="compositionally biased region" description="Polar residues" evidence="3">
    <location>
        <begin position="1087"/>
        <end position="1096"/>
    </location>
</feature>
<sequence length="1709" mass="185415">MIMTFMCLMMKIFQYSTSPPAQNGTNPPTYKLSKHSGKDPRSKIPRPKNHAAPLSAPLLVEEAPKKRFHKLRKIRNKIRKFGRFESAGTLPSGQRDLGSNADDSTTRSTMLNQKSADLNYNTVRSTDSFSSSQQNQLEFIQDNIDYQWFIDYGYRDGGSSLQRSSILSASCYDDLARDLDANLAHVDMEDFSHEDIHSLLHTLPPMCVRDMQEREGEMFASMVSTGDGDEEEGEESHPSLVKSGPLFSPVKECSLPPAGTYSVDSLDCDEMMITCQHPNKHNYTIAFQGSTMMSSETCNESSEDSSKCSQGTGAGSIEKPKPKWMTELRGVGAPGAGTEMTNSDSPLTTWSKIRRDPLEDTPGGLSRAPSGNNNSAPIGAQFDNCPQDFKPLQSACSVPSLLQSQSLPNLVSNKHQQWLLRNKLLALNSSINAAEKAFDVPIKIFDIEQSSPVAGAGGASLSSSALSSTSRHSVATSSPPPSLSSSNNQNTPPHTKKHTTTPSHQANFSLLKLFIKQKNTFDSQVTGCYNKHDNNANTTTDTTYMSWNECDTSAPNVGGQDRNLNNNNNNNVTGWNNAKRAGIAVDKIPTKGGNLNKAKMAVAHAQYMNENNNNNYSFDSLTTQNGGGMTLENKMAATEAEEDGEEHLSVSQNQSGGPGDSYYCDCGGGADLPSQDMTESCDSFSSHTNRPTVRSQDTLNKEDKQRGASTQQHRAQCPMFDKSMQTSARPMSASSSKAQTRESGCSGGGGKAVYVLYPNYTLPDLSFLRDHATEIDLNNVFLWPQKFEPSPVCEQAPAPPFQQEPGSAPRGRPMSCVDLDTLKRRGFSHVRDWSSLIYLLPREYTRILSDAVPEIADHVRSDSSLTEDVPLPLFCTKNKRSASCGESTSSSNAPSSGYRGSSSILNDEGSAGSNPLFIYRYDSISSADSSMLQQQAPSHRGPPPDEAPPRPPLPRSILRQQENIAKLKHGAKRFSMFEFGSKENLDNYEGSSQPTTTTTHQQQVNKRASLPSNFVNKGKEEGCWEDEGVEVGGTDTTASSEHPEDPASRLEHLLEESGGPDSWHKEDITTLRAQVIKFLNVTNKDSTQQQRKAVSFTTPPNSPNSTAPSSVKQLYQCKLQSGAISGVPIKEERESSPESKSERARPSVESIQKNLIESVINATRHLVNNFSSEHLNLTSKVTLNTLCPALYALLTEGLKPALTTSFGDTPNSVWQVIEGSAQLGPSTKSLHELVLRLNSEDIVLSEGLLKFNAFVFGLLNVRGLDTWLSYLRTRESLLRRHYADSSLFVTAARGNATSKTLLDLLIGAMKPLTSLSFHLDLLYECRTLHESLVALSKLPLSPVSNSISQGSSLRTSWTLRKLIRSIQSQSSDDEQEVTLGGPCRPRSCIDAANCQSSDVASSVKKRWSTICAGSKLALAFQSLGGQEEEYPDSLEPVDSRLAAVARLSGDDNTSSDLSDMPDLSYTGSSNQGCTGSSNQGSVGSVGSNQGSTTTASNSRCGGGKFKRLQQRWEMLSNTPLGTPASSPMKARSRIPRPVSSPTPPPKPSGLPLPKPVARKPPLPSPTGKTPTGGPLGLRKPSSELITLPSKMLLPGAAAPTGVRQSRVDTVNAKPLATRPSSLPYKKTSVGGLERRAVSSSMSGRQTAPASGTPVKYVKTLSHRLPSDNGHLSYNSGERLKVVLEVDDTWLLCCRGRQKGLVPRSAVILY</sequence>
<dbReference type="SUPFAM" id="SSF140741">
    <property type="entry name" value="RUN domain-like"/>
    <property type="match status" value="1"/>
</dbReference>
<feature type="region of interest" description="Disordered" evidence="3">
    <location>
        <begin position="470"/>
        <end position="503"/>
    </location>
</feature>
<reference evidence="7" key="1">
    <citation type="submission" date="2021-05" db="EMBL/GenBank/DDBJ databases">
        <authorList>
            <person name="Alioto T."/>
            <person name="Alioto T."/>
            <person name="Gomez Garrido J."/>
        </authorList>
    </citation>
    <scope>NUCLEOTIDE SEQUENCE</scope>
</reference>
<dbReference type="InterPro" id="IPR001452">
    <property type="entry name" value="SH3_domain"/>
</dbReference>
<feature type="compositionally biased region" description="Low complexity" evidence="3">
    <location>
        <begin position="1097"/>
        <end position="1110"/>
    </location>
</feature>
<dbReference type="SMART" id="SM00593">
    <property type="entry name" value="RUN"/>
    <property type="match status" value="1"/>
</dbReference>
<feature type="compositionally biased region" description="Polar residues" evidence="3">
    <location>
        <begin position="723"/>
        <end position="743"/>
    </location>
</feature>
<dbReference type="GO" id="GO:0031410">
    <property type="term" value="C:cytoplasmic vesicle"/>
    <property type="evidence" value="ECO:0007669"/>
    <property type="project" value="TreeGrafter"/>
</dbReference>
<feature type="region of interest" description="Disordered" evidence="3">
    <location>
        <begin position="85"/>
        <end position="107"/>
    </location>
</feature>
<dbReference type="InterPro" id="IPR037213">
    <property type="entry name" value="Run_dom_sf"/>
</dbReference>
<feature type="compositionally biased region" description="Pro residues" evidence="3">
    <location>
        <begin position="1538"/>
        <end position="1564"/>
    </location>
</feature>
<dbReference type="Gene3D" id="2.30.30.40">
    <property type="entry name" value="SH3 Domains"/>
    <property type="match status" value="1"/>
</dbReference>
<dbReference type="InterPro" id="IPR004012">
    <property type="entry name" value="Run_dom"/>
</dbReference>
<dbReference type="SUPFAM" id="SSF50044">
    <property type="entry name" value="SH3-domain"/>
    <property type="match status" value="1"/>
</dbReference>
<feature type="compositionally biased region" description="Pro residues" evidence="3">
    <location>
        <begin position="940"/>
        <end position="954"/>
    </location>
</feature>
<evidence type="ECO:0000259" key="5">
    <source>
        <dbReference type="PROSITE" id="PS50002"/>
    </source>
</evidence>
<evidence type="ECO:0000256" key="4">
    <source>
        <dbReference type="SAM" id="SignalP"/>
    </source>
</evidence>
<keyword evidence="1 2" id="KW-0728">SH3 domain</keyword>